<organism evidence="1 2">
    <name type="scientific">Microvirga terrae</name>
    <dbReference type="NCBI Taxonomy" id="2740529"/>
    <lineage>
        <taxon>Bacteria</taxon>
        <taxon>Pseudomonadati</taxon>
        <taxon>Pseudomonadota</taxon>
        <taxon>Alphaproteobacteria</taxon>
        <taxon>Hyphomicrobiales</taxon>
        <taxon>Methylobacteriaceae</taxon>
        <taxon>Microvirga</taxon>
    </lineage>
</organism>
<evidence type="ECO:0000313" key="2">
    <source>
        <dbReference type="Proteomes" id="UP001017257"/>
    </source>
</evidence>
<reference evidence="1" key="1">
    <citation type="submission" date="2022-08" db="EMBL/GenBank/DDBJ databases">
        <title>Microvirga terrae sp. nov., isolated from soil.</title>
        <authorList>
            <person name="Kim K.H."/>
            <person name="Seo Y.L."/>
            <person name="Kim J.M."/>
            <person name="Lee J.K."/>
            <person name="Han D.M."/>
            <person name="Jeon C.O."/>
        </authorList>
    </citation>
    <scope>NUCLEOTIDE SEQUENCE</scope>
    <source>
        <strain evidence="1">R24</strain>
        <plasmid evidence="1">pR24_1</plasmid>
    </source>
</reference>
<sequence length="73" mass="7902">MAWINLTDTNGSSVFVNTDNVLWFSATGEDGHAWLITMANESDSARSLHVKQSPAEVVALLRSARQEVAGVLD</sequence>
<keyword evidence="2" id="KW-1185">Reference proteome</keyword>
<proteinExistence type="predicted"/>
<dbReference type="RefSeq" id="WP_173946581.1">
    <property type="nucleotide sequence ID" value="NZ_CP102846.1"/>
</dbReference>
<keyword evidence="1" id="KW-0614">Plasmid</keyword>
<dbReference type="EMBL" id="CP102846">
    <property type="protein sequence ID" value="UVF22375.1"/>
    <property type="molecule type" value="Genomic_DNA"/>
</dbReference>
<dbReference type="Proteomes" id="UP001017257">
    <property type="component" value="Plasmid pR24_1"/>
</dbReference>
<accession>A0ABY5RYN3</accession>
<name>A0ABY5RYN3_9HYPH</name>
<protein>
    <submittedName>
        <fullName evidence="1">Uncharacterized protein</fullName>
    </submittedName>
</protein>
<evidence type="ECO:0000313" key="1">
    <source>
        <dbReference type="EMBL" id="UVF22375.1"/>
    </source>
</evidence>
<gene>
    <name evidence="1" type="ORF">HPT29_024765</name>
</gene>
<geneLocation type="plasmid" evidence="1 2">
    <name>pR24_1</name>
</geneLocation>